<gene>
    <name evidence="6" type="ORF">BDZ90DRAFT_235345</name>
</gene>
<dbReference type="AlphaFoldDB" id="A0A316UYM5"/>
<evidence type="ECO:0000256" key="5">
    <source>
        <dbReference type="SAM" id="MobiDB-lite"/>
    </source>
</evidence>
<dbReference type="Pfam" id="PF00106">
    <property type="entry name" value="adh_short"/>
    <property type="match status" value="1"/>
</dbReference>
<dbReference type="InterPro" id="IPR052178">
    <property type="entry name" value="Sec_Metab_Biosynth_SDR"/>
</dbReference>
<protein>
    <submittedName>
        <fullName evidence="6">NAD(P)-binding protein</fullName>
    </submittedName>
</protein>
<dbReference type="InterPro" id="IPR036291">
    <property type="entry name" value="NAD(P)-bd_dom_sf"/>
</dbReference>
<organism evidence="6 7">
    <name type="scientific">Jaminaea rosea</name>
    <dbReference type="NCBI Taxonomy" id="1569628"/>
    <lineage>
        <taxon>Eukaryota</taxon>
        <taxon>Fungi</taxon>
        <taxon>Dikarya</taxon>
        <taxon>Basidiomycota</taxon>
        <taxon>Ustilaginomycotina</taxon>
        <taxon>Exobasidiomycetes</taxon>
        <taxon>Microstromatales</taxon>
        <taxon>Microstromatales incertae sedis</taxon>
        <taxon>Jaminaea</taxon>
    </lineage>
</organism>
<evidence type="ECO:0000256" key="3">
    <source>
        <dbReference type="ARBA" id="ARBA00023002"/>
    </source>
</evidence>
<dbReference type="PROSITE" id="PS00061">
    <property type="entry name" value="ADH_SHORT"/>
    <property type="match status" value="1"/>
</dbReference>
<evidence type="ECO:0000256" key="1">
    <source>
        <dbReference type="ARBA" id="ARBA00006484"/>
    </source>
</evidence>
<name>A0A316UYM5_9BASI</name>
<dbReference type="SUPFAM" id="SSF51735">
    <property type="entry name" value="NAD(P)-binding Rossmann-fold domains"/>
    <property type="match status" value="1"/>
</dbReference>
<dbReference type="OrthoDB" id="3819888at2759"/>
<dbReference type="GO" id="GO:0016491">
    <property type="term" value="F:oxidoreductase activity"/>
    <property type="evidence" value="ECO:0007669"/>
    <property type="project" value="UniProtKB-KW"/>
</dbReference>
<dbReference type="EMBL" id="KZ819662">
    <property type="protein sequence ID" value="PWN30094.1"/>
    <property type="molecule type" value="Genomic_DNA"/>
</dbReference>
<dbReference type="PRINTS" id="PR00081">
    <property type="entry name" value="GDHRDH"/>
</dbReference>
<dbReference type="CDD" id="cd05233">
    <property type="entry name" value="SDR_c"/>
    <property type="match status" value="1"/>
</dbReference>
<accession>A0A316UYM5</accession>
<reference evidence="6 7" key="1">
    <citation type="journal article" date="2018" name="Mol. Biol. Evol.">
        <title>Broad Genomic Sampling Reveals a Smut Pathogenic Ancestry of the Fungal Clade Ustilaginomycotina.</title>
        <authorList>
            <person name="Kijpornyongpan T."/>
            <person name="Mondo S.J."/>
            <person name="Barry K."/>
            <person name="Sandor L."/>
            <person name="Lee J."/>
            <person name="Lipzen A."/>
            <person name="Pangilinan J."/>
            <person name="LaButti K."/>
            <person name="Hainaut M."/>
            <person name="Henrissat B."/>
            <person name="Grigoriev I.V."/>
            <person name="Spatafora J.W."/>
            <person name="Aime M.C."/>
        </authorList>
    </citation>
    <scope>NUCLEOTIDE SEQUENCE [LARGE SCALE GENOMIC DNA]</scope>
    <source>
        <strain evidence="6 7">MCA 5214</strain>
    </source>
</reference>
<keyword evidence="7" id="KW-1185">Reference proteome</keyword>
<dbReference type="InterPro" id="IPR020904">
    <property type="entry name" value="Sc_DH/Rdtase_CS"/>
</dbReference>
<dbReference type="PRINTS" id="PR00080">
    <property type="entry name" value="SDRFAMILY"/>
</dbReference>
<evidence type="ECO:0000256" key="2">
    <source>
        <dbReference type="ARBA" id="ARBA00022857"/>
    </source>
</evidence>
<dbReference type="STRING" id="1569628.A0A316UYM5"/>
<dbReference type="GeneID" id="37029085"/>
<feature type="region of interest" description="Disordered" evidence="5">
    <location>
        <begin position="252"/>
        <end position="279"/>
    </location>
</feature>
<proteinExistence type="inferred from homology"/>
<evidence type="ECO:0000313" key="7">
    <source>
        <dbReference type="Proteomes" id="UP000245884"/>
    </source>
</evidence>
<dbReference type="PANTHER" id="PTHR43618">
    <property type="entry name" value="7-ALPHA-HYDROXYSTEROID DEHYDROGENASE"/>
    <property type="match status" value="1"/>
</dbReference>
<comment type="similarity">
    <text evidence="1 4">Belongs to the short-chain dehydrogenases/reductases (SDR) family.</text>
</comment>
<dbReference type="Pfam" id="PF13561">
    <property type="entry name" value="adh_short_C2"/>
    <property type="match status" value="1"/>
</dbReference>
<dbReference type="Gene3D" id="3.40.50.720">
    <property type="entry name" value="NAD(P)-binding Rossmann-like Domain"/>
    <property type="match status" value="1"/>
</dbReference>
<sequence>MSIPASSLFNLSGGVALVTGGGTGIGLMAARALASQGAKVYITGRRLPVLESSAKHHNPALSEHGGSLVPLQLDVTSKESISAAVSQVTQQDGKLHILVNNAGVEGPVTHFTAEDFKEGASPESKAELISKRIMESEDFNGWDFVFRANVHALHFCSVAFLPLLVKGNSSPPTGREPGSSGVGTSGWTAGIVNITSISGLVKSSQNHYAYNASKAAANHLTQMLAHELQFGAKIPVRVNAIAPGLFATEMTTKQSSQATGGQSKVEDLDPRMSNPAGRTGTEAEMAQAVLFLASGLFTTGVVVPVDGGFVTATASNR</sequence>
<dbReference type="Proteomes" id="UP000245884">
    <property type="component" value="Unassembled WGS sequence"/>
</dbReference>
<keyword evidence="3" id="KW-0560">Oxidoreductase</keyword>
<dbReference type="InterPro" id="IPR002347">
    <property type="entry name" value="SDR_fam"/>
</dbReference>
<dbReference type="PANTHER" id="PTHR43618:SF4">
    <property type="entry name" value="SHORT CHAIN DEHYDROGENASE_REDUCTASE FAMILY (AFU_ORTHOLOGUE AFUA_7G04540)"/>
    <property type="match status" value="1"/>
</dbReference>
<feature type="compositionally biased region" description="Polar residues" evidence="5">
    <location>
        <begin position="252"/>
        <end position="262"/>
    </location>
</feature>
<keyword evidence="2" id="KW-0521">NADP</keyword>
<evidence type="ECO:0000256" key="4">
    <source>
        <dbReference type="RuleBase" id="RU000363"/>
    </source>
</evidence>
<dbReference type="RefSeq" id="XP_025364706.1">
    <property type="nucleotide sequence ID" value="XM_025507262.1"/>
</dbReference>
<evidence type="ECO:0000313" key="6">
    <source>
        <dbReference type="EMBL" id="PWN30094.1"/>
    </source>
</evidence>